<protein>
    <submittedName>
        <fullName evidence="1">Uncharacterized protein</fullName>
    </submittedName>
</protein>
<dbReference type="EnsemblMetazoa" id="XM_022804308">
    <property type="protein sequence ID" value="XP_022660043"/>
    <property type="gene ID" value="LOC111249870"/>
</dbReference>
<proteinExistence type="predicted"/>
<evidence type="ECO:0000313" key="2">
    <source>
        <dbReference type="Proteomes" id="UP000594260"/>
    </source>
</evidence>
<dbReference type="InParanoid" id="A0A7M7K0Z1"/>
<evidence type="ECO:0000313" key="1">
    <source>
        <dbReference type="EnsemblMetazoa" id="XP_022660043"/>
    </source>
</evidence>
<dbReference type="RefSeq" id="XP_022660043.1">
    <property type="nucleotide sequence ID" value="XM_022804308.1"/>
</dbReference>
<accession>A0A7M7K0Z1</accession>
<keyword evidence="2" id="KW-1185">Reference proteome</keyword>
<dbReference type="KEGG" id="vde:111249870"/>
<dbReference type="AlphaFoldDB" id="A0A7M7K0Z1"/>
<sequence>MMYFLQNSTPDGMFIRFNACFTSGELKEMYDIFEKNETGEQKQQIIANELRSFLNGLHRLSGRFVVVVGERFCVEDADPKQHWDMALFAQFQPTTKNLNPLDVVIVKGLLRTGSLPPAEHDIGMPFLRLPILQTDLPSSFHSVVRSLLASSSSAQGSICDRIARDIGHYLNQVLSTFRVLVIVGQSVSVLPPSERYVIYWGTADGLTVFVVQLGRI</sequence>
<name>A0A7M7K0Z1_VARDE</name>
<dbReference type="GeneID" id="111249870"/>
<dbReference type="Proteomes" id="UP000594260">
    <property type="component" value="Unplaced"/>
</dbReference>
<reference evidence="1" key="1">
    <citation type="submission" date="2021-01" db="UniProtKB">
        <authorList>
            <consortium name="EnsemblMetazoa"/>
        </authorList>
    </citation>
    <scope>IDENTIFICATION</scope>
</reference>
<organism evidence="1 2">
    <name type="scientific">Varroa destructor</name>
    <name type="common">Honeybee mite</name>
    <dbReference type="NCBI Taxonomy" id="109461"/>
    <lineage>
        <taxon>Eukaryota</taxon>
        <taxon>Metazoa</taxon>
        <taxon>Ecdysozoa</taxon>
        <taxon>Arthropoda</taxon>
        <taxon>Chelicerata</taxon>
        <taxon>Arachnida</taxon>
        <taxon>Acari</taxon>
        <taxon>Parasitiformes</taxon>
        <taxon>Mesostigmata</taxon>
        <taxon>Gamasina</taxon>
        <taxon>Dermanyssoidea</taxon>
        <taxon>Varroidae</taxon>
        <taxon>Varroa</taxon>
    </lineage>
</organism>